<accession>A0AAV2IHJ9</accession>
<feature type="region of interest" description="Disordered" evidence="1">
    <location>
        <begin position="1"/>
        <end position="103"/>
    </location>
</feature>
<dbReference type="Proteomes" id="UP001497497">
    <property type="component" value="Unassembled WGS sequence"/>
</dbReference>
<protein>
    <submittedName>
        <fullName evidence="2">Uncharacterized protein</fullName>
    </submittedName>
</protein>
<sequence length="103" mass="11453">DDKKKGGKGSYDDELPPFPMIGYPVLLGFDPWMMNGGPNWGMFGRRRREKSDEKGLSRAKRDASEDESETNDRKNGDKRDETARTAGQDKEGVGASKSSDPQD</sequence>
<proteinExistence type="predicted"/>
<feature type="compositionally biased region" description="Basic and acidic residues" evidence="1">
    <location>
        <begin position="70"/>
        <end position="92"/>
    </location>
</feature>
<dbReference type="EMBL" id="CAXITT010000691">
    <property type="protein sequence ID" value="CAL1545249.1"/>
    <property type="molecule type" value="Genomic_DNA"/>
</dbReference>
<feature type="non-terminal residue" evidence="2">
    <location>
        <position position="103"/>
    </location>
</feature>
<dbReference type="AlphaFoldDB" id="A0AAV2IHJ9"/>
<evidence type="ECO:0000313" key="2">
    <source>
        <dbReference type="EMBL" id="CAL1545249.1"/>
    </source>
</evidence>
<feature type="compositionally biased region" description="Basic and acidic residues" evidence="1">
    <location>
        <begin position="49"/>
        <end position="63"/>
    </location>
</feature>
<name>A0AAV2IHJ9_LYMST</name>
<evidence type="ECO:0000256" key="1">
    <source>
        <dbReference type="SAM" id="MobiDB-lite"/>
    </source>
</evidence>
<comment type="caution">
    <text evidence="2">The sequence shown here is derived from an EMBL/GenBank/DDBJ whole genome shotgun (WGS) entry which is preliminary data.</text>
</comment>
<feature type="non-terminal residue" evidence="2">
    <location>
        <position position="1"/>
    </location>
</feature>
<organism evidence="2 3">
    <name type="scientific">Lymnaea stagnalis</name>
    <name type="common">Great pond snail</name>
    <name type="synonym">Helix stagnalis</name>
    <dbReference type="NCBI Taxonomy" id="6523"/>
    <lineage>
        <taxon>Eukaryota</taxon>
        <taxon>Metazoa</taxon>
        <taxon>Spiralia</taxon>
        <taxon>Lophotrochozoa</taxon>
        <taxon>Mollusca</taxon>
        <taxon>Gastropoda</taxon>
        <taxon>Heterobranchia</taxon>
        <taxon>Euthyneura</taxon>
        <taxon>Panpulmonata</taxon>
        <taxon>Hygrophila</taxon>
        <taxon>Lymnaeoidea</taxon>
        <taxon>Lymnaeidae</taxon>
        <taxon>Lymnaea</taxon>
    </lineage>
</organism>
<reference evidence="2 3" key="1">
    <citation type="submission" date="2024-04" db="EMBL/GenBank/DDBJ databases">
        <authorList>
            <consortium name="Genoscope - CEA"/>
            <person name="William W."/>
        </authorList>
    </citation>
    <scope>NUCLEOTIDE SEQUENCE [LARGE SCALE GENOMIC DNA]</scope>
</reference>
<gene>
    <name evidence="2" type="ORF">GSLYS_00018732001</name>
</gene>
<keyword evidence="3" id="KW-1185">Reference proteome</keyword>
<evidence type="ECO:0000313" key="3">
    <source>
        <dbReference type="Proteomes" id="UP001497497"/>
    </source>
</evidence>